<evidence type="ECO:0000313" key="1">
    <source>
        <dbReference type="EMBL" id="MBP1999695.1"/>
    </source>
</evidence>
<gene>
    <name evidence="1" type="ORF">J2Z69_000714</name>
</gene>
<name>A0ABS4JDE3_9BACL</name>
<comment type="caution">
    <text evidence="1">The sequence shown here is derived from an EMBL/GenBank/DDBJ whole genome shotgun (WGS) entry which is preliminary data.</text>
</comment>
<reference evidence="1 2" key="1">
    <citation type="submission" date="2021-03" db="EMBL/GenBank/DDBJ databases">
        <title>Genomic Encyclopedia of Type Strains, Phase IV (KMG-IV): sequencing the most valuable type-strain genomes for metagenomic binning, comparative biology and taxonomic classification.</title>
        <authorList>
            <person name="Goeker M."/>
        </authorList>
    </citation>
    <scope>NUCLEOTIDE SEQUENCE [LARGE SCALE GENOMIC DNA]</scope>
    <source>
        <strain evidence="1 2">DSM 26806</strain>
    </source>
</reference>
<sequence>MQTGKPKWGGEDFRSKPDYYEDDLEDMIKLYREELLSFEEIGRKLNIDWWNIKNLFEKYNIPKYTVKERAYLKRQKDFCTIYKLRYELKLSYSGIYQNYGFSPPYSRAVLSEGLGRKTESIKLVKN</sequence>
<keyword evidence="2" id="KW-1185">Reference proteome</keyword>
<accession>A0ABS4JDE3</accession>
<organism evidence="1 2">
    <name type="scientific">Paenibacillus shirakamiensis</name>
    <dbReference type="NCBI Taxonomy" id="1265935"/>
    <lineage>
        <taxon>Bacteria</taxon>
        <taxon>Bacillati</taxon>
        <taxon>Bacillota</taxon>
        <taxon>Bacilli</taxon>
        <taxon>Bacillales</taxon>
        <taxon>Paenibacillaceae</taxon>
        <taxon>Paenibacillus</taxon>
    </lineage>
</organism>
<protein>
    <recommendedName>
        <fullName evidence="3">HTH araC/xylS-type domain-containing protein</fullName>
    </recommendedName>
</protein>
<dbReference type="Proteomes" id="UP001519288">
    <property type="component" value="Unassembled WGS sequence"/>
</dbReference>
<proteinExistence type="predicted"/>
<evidence type="ECO:0000313" key="2">
    <source>
        <dbReference type="Proteomes" id="UP001519288"/>
    </source>
</evidence>
<dbReference type="EMBL" id="JAGGLD010000001">
    <property type="protein sequence ID" value="MBP1999695.1"/>
    <property type="molecule type" value="Genomic_DNA"/>
</dbReference>
<dbReference type="RefSeq" id="WP_209859171.1">
    <property type="nucleotide sequence ID" value="NZ_JAGGLD010000001.1"/>
</dbReference>
<evidence type="ECO:0008006" key="3">
    <source>
        <dbReference type="Google" id="ProtNLM"/>
    </source>
</evidence>